<dbReference type="InterPro" id="IPR006311">
    <property type="entry name" value="TAT_signal"/>
</dbReference>
<organism evidence="2 3">
    <name type="scientific">Halopiger xanaduensis (strain DSM 18323 / JCM 14033 / SH-6)</name>
    <dbReference type="NCBI Taxonomy" id="797210"/>
    <lineage>
        <taxon>Archaea</taxon>
        <taxon>Methanobacteriati</taxon>
        <taxon>Methanobacteriota</taxon>
        <taxon>Stenosarchaea group</taxon>
        <taxon>Halobacteria</taxon>
        <taxon>Halobacteriales</taxon>
        <taxon>Natrialbaceae</taxon>
        <taxon>Halopiger</taxon>
    </lineage>
</organism>
<evidence type="ECO:0000313" key="3">
    <source>
        <dbReference type="Proteomes" id="UP000006794"/>
    </source>
</evidence>
<dbReference type="PROSITE" id="PS51318">
    <property type="entry name" value="TAT"/>
    <property type="match status" value="1"/>
</dbReference>
<dbReference type="AlphaFoldDB" id="F8D7J2"/>
<gene>
    <name evidence="2" type="ordered locus">Halxa_1660</name>
</gene>
<reference evidence="2 3" key="1">
    <citation type="journal article" date="2012" name="Stand. Genomic Sci.">
        <title>Complete genome sequence of Halopiger xanaduensis type strain (SH-6(T)).</title>
        <authorList>
            <person name="Anderson I."/>
            <person name="Tindall B.J."/>
            <person name="Rohde M."/>
            <person name="Lucas S."/>
            <person name="Han J."/>
            <person name="Lapidus A."/>
            <person name="Cheng J.F."/>
            <person name="Goodwin L."/>
            <person name="Pitluck S."/>
            <person name="Peters L."/>
            <person name="Pati A."/>
            <person name="Mikhailova N."/>
            <person name="Pagani I."/>
            <person name="Teshima H."/>
            <person name="Han C."/>
            <person name="Tapia R."/>
            <person name="Land M."/>
            <person name="Woyke T."/>
            <person name="Klenk H.P."/>
            <person name="Kyrpides N."/>
            <person name="Ivanova N."/>
        </authorList>
    </citation>
    <scope>NUCLEOTIDE SEQUENCE [LARGE SCALE GENOMIC DNA]</scope>
    <source>
        <strain evidence="3">DSM 18323 / JCM 14033 / SH-6</strain>
    </source>
</reference>
<keyword evidence="3" id="KW-1185">Reference proteome</keyword>
<dbReference type="eggNOG" id="arCOG03919">
    <property type="taxonomic scope" value="Archaea"/>
</dbReference>
<feature type="compositionally biased region" description="Low complexity" evidence="1">
    <location>
        <begin position="39"/>
        <end position="48"/>
    </location>
</feature>
<sequence>MTDATDGSADADESDGPVPTRRTLLKASSGALALPVVGAGNAGATDADGSGDGGLLDDLPIDDPCPDATPEPSTGHCEGATMEGCADDHPATIELQEAVRESLETRYPTAGTLIDAGYKPYFDTLEHGDDSWSHWINPEFLGDATVLNPERPESVLVDNQSWRSIGAMFIATENGEAIEPPPPVYEGDEAVWREQNSGEYSADGGQSSGDAETGDAETGDDSHEHQSDRCSPWHYHAGLPGRAAWWYYQQVYGQEYEDGDLSIPCRTPCVLHVWSVDHPESVYAHDAPPEEYRDREPADEPGFETDAEPGTDELDWDAMPDGLVAERPDEGTLLEFRR</sequence>
<protein>
    <submittedName>
        <fullName evidence="2">Uncharacterized protein</fullName>
    </submittedName>
</protein>
<feature type="compositionally biased region" description="Polar residues" evidence="1">
    <location>
        <begin position="198"/>
        <end position="210"/>
    </location>
</feature>
<feature type="region of interest" description="Disordered" evidence="1">
    <location>
        <begin position="39"/>
        <end position="58"/>
    </location>
</feature>
<accession>F8D7J2</accession>
<dbReference type="GeneID" id="10796629"/>
<dbReference type="STRING" id="797210.Halxa_1660"/>
<feature type="region of interest" description="Disordered" evidence="1">
    <location>
        <begin position="1"/>
        <end position="24"/>
    </location>
</feature>
<dbReference type="EMBL" id="CP002839">
    <property type="protein sequence ID" value="AEH36292.1"/>
    <property type="molecule type" value="Genomic_DNA"/>
</dbReference>
<dbReference type="Proteomes" id="UP000006794">
    <property type="component" value="Chromosome"/>
</dbReference>
<feature type="compositionally biased region" description="Basic and acidic residues" evidence="1">
    <location>
        <begin position="287"/>
        <end position="298"/>
    </location>
</feature>
<dbReference type="HOGENOM" id="CLU_805652_0_0_2"/>
<evidence type="ECO:0000256" key="1">
    <source>
        <dbReference type="SAM" id="MobiDB-lite"/>
    </source>
</evidence>
<feature type="compositionally biased region" description="Basic and acidic residues" evidence="1">
    <location>
        <begin position="324"/>
        <end position="338"/>
    </location>
</feature>
<dbReference type="RefSeq" id="WP_013879186.1">
    <property type="nucleotide sequence ID" value="NC_015666.1"/>
</dbReference>
<dbReference type="OrthoDB" id="160599at2157"/>
<name>F8D7J2_HALXS</name>
<feature type="compositionally biased region" description="Acidic residues" evidence="1">
    <location>
        <begin position="299"/>
        <end position="318"/>
    </location>
</feature>
<proteinExistence type="predicted"/>
<feature type="region of interest" description="Disordered" evidence="1">
    <location>
        <begin position="198"/>
        <end position="229"/>
    </location>
</feature>
<evidence type="ECO:0000313" key="2">
    <source>
        <dbReference type="EMBL" id="AEH36292.1"/>
    </source>
</evidence>
<feature type="region of interest" description="Disordered" evidence="1">
    <location>
        <begin position="282"/>
        <end position="338"/>
    </location>
</feature>
<dbReference type="KEGG" id="hxa:Halxa_1660"/>